<dbReference type="GO" id="GO:0006508">
    <property type="term" value="P:proteolysis"/>
    <property type="evidence" value="ECO:0007669"/>
    <property type="project" value="UniProtKB-KW"/>
</dbReference>
<dbReference type="PANTHER" id="PTHR11802:SF472">
    <property type="entry name" value="SERINE CARBOXYPEPTIDASE CPVL-RELATED"/>
    <property type="match status" value="1"/>
</dbReference>
<keyword evidence="3 6" id="KW-0732">Signal</keyword>
<evidence type="ECO:0000256" key="6">
    <source>
        <dbReference type="RuleBase" id="RU361156"/>
    </source>
</evidence>
<reference evidence="7" key="2">
    <citation type="submission" date="2020-12" db="EMBL/GenBank/DDBJ databases">
        <authorList>
            <person name="Kanost M."/>
        </authorList>
    </citation>
    <scope>NUCLEOTIDE SEQUENCE</scope>
</reference>
<name>A0A922CLH2_MANSE</name>
<comment type="similarity">
    <text evidence="6">Belongs to the peptidase S10 family.</text>
</comment>
<evidence type="ECO:0000313" key="7">
    <source>
        <dbReference type="EMBL" id="KAG6450426.1"/>
    </source>
</evidence>
<evidence type="ECO:0000256" key="2">
    <source>
        <dbReference type="ARBA" id="ARBA00022670"/>
    </source>
</evidence>
<dbReference type="Pfam" id="PF00450">
    <property type="entry name" value="Peptidase_S10"/>
    <property type="match status" value="1"/>
</dbReference>
<keyword evidence="8" id="KW-1185">Reference proteome</keyword>
<dbReference type="AlphaFoldDB" id="A0A922CLH2"/>
<dbReference type="InterPro" id="IPR018202">
    <property type="entry name" value="Ser_caboxypep_ser_AS"/>
</dbReference>
<evidence type="ECO:0000256" key="4">
    <source>
        <dbReference type="ARBA" id="ARBA00022801"/>
    </source>
</evidence>
<evidence type="ECO:0000256" key="3">
    <source>
        <dbReference type="ARBA" id="ARBA00022729"/>
    </source>
</evidence>
<dbReference type="Proteomes" id="UP000791440">
    <property type="component" value="Unassembled WGS sequence"/>
</dbReference>
<evidence type="ECO:0000313" key="8">
    <source>
        <dbReference type="Proteomes" id="UP000791440"/>
    </source>
</evidence>
<dbReference type="EMBL" id="JH668387">
    <property type="protein sequence ID" value="KAG6450426.1"/>
    <property type="molecule type" value="Genomic_DNA"/>
</dbReference>
<dbReference type="EC" id="3.4.16.-" evidence="6"/>
<reference evidence="7" key="1">
    <citation type="journal article" date="2016" name="Insect Biochem. Mol. Biol.">
        <title>Multifaceted biological insights from a draft genome sequence of the tobacco hornworm moth, Manduca sexta.</title>
        <authorList>
            <person name="Kanost M.R."/>
            <person name="Arrese E.L."/>
            <person name="Cao X."/>
            <person name="Chen Y.R."/>
            <person name="Chellapilla S."/>
            <person name="Goldsmith M.R."/>
            <person name="Grosse-Wilde E."/>
            <person name="Heckel D.G."/>
            <person name="Herndon N."/>
            <person name="Jiang H."/>
            <person name="Papanicolaou A."/>
            <person name="Qu J."/>
            <person name="Soulages J.L."/>
            <person name="Vogel H."/>
            <person name="Walters J."/>
            <person name="Waterhouse R.M."/>
            <person name="Ahn S.J."/>
            <person name="Almeida F.C."/>
            <person name="An C."/>
            <person name="Aqrawi P."/>
            <person name="Bretschneider A."/>
            <person name="Bryant W.B."/>
            <person name="Bucks S."/>
            <person name="Chao H."/>
            <person name="Chevignon G."/>
            <person name="Christen J.M."/>
            <person name="Clarke D.F."/>
            <person name="Dittmer N.T."/>
            <person name="Ferguson L.C.F."/>
            <person name="Garavelou S."/>
            <person name="Gordon K.H.J."/>
            <person name="Gunaratna R.T."/>
            <person name="Han Y."/>
            <person name="Hauser F."/>
            <person name="He Y."/>
            <person name="Heidel-Fischer H."/>
            <person name="Hirsh A."/>
            <person name="Hu Y."/>
            <person name="Jiang H."/>
            <person name="Kalra D."/>
            <person name="Klinner C."/>
            <person name="Konig C."/>
            <person name="Kovar C."/>
            <person name="Kroll A.R."/>
            <person name="Kuwar S.S."/>
            <person name="Lee S.L."/>
            <person name="Lehman R."/>
            <person name="Li K."/>
            <person name="Li Z."/>
            <person name="Liang H."/>
            <person name="Lovelace S."/>
            <person name="Lu Z."/>
            <person name="Mansfield J.H."/>
            <person name="McCulloch K.J."/>
            <person name="Mathew T."/>
            <person name="Morton B."/>
            <person name="Muzny D.M."/>
            <person name="Neunemann D."/>
            <person name="Ongeri F."/>
            <person name="Pauchet Y."/>
            <person name="Pu L.L."/>
            <person name="Pyrousis I."/>
            <person name="Rao X.J."/>
            <person name="Redding A."/>
            <person name="Roesel C."/>
            <person name="Sanchez-Gracia A."/>
            <person name="Schaack S."/>
            <person name="Shukla A."/>
            <person name="Tetreau G."/>
            <person name="Wang Y."/>
            <person name="Xiong G.H."/>
            <person name="Traut W."/>
            <person name="Walsh T.K."/>
            <person name="Worley K.C."/>
            <person name="Wu D."/>
            <person name="Wu W."/>
            <person name="Wu Y.Q."/>
            <person name="Zhang X."/>
            <person name="Zou Z."/>
            <person name="Zucker H."/>
            <person name="Briscoe A.D."/>
            <person name="Burmester T."/>
            <person name="Clem R.J."/>
            <person name="Feyereisen R."/>
            <person name="Grimmelikhuijzen C.J.P."/>
            <person name="Hamodrakas S.J."/>
            <person name="Hansson B.S."/>
            <person name="Huguet E."/>
            <person name="Jermiin L.S."/>
            <person name="Lan Q."/>
            <person name="Lehman H.K."/>
            <person name="Lorenzen M."/>
            <person name="Merzendorfer H."/>
            <person name="Michalopoulos I."/>
            <person name="Morton D.B."/>
            <person name="Muthukrishnan S."/>
            <person name="Oakeshott J.G."/>
            <person name="Palmer W."/>
            <person name="Park Y."/>
            <person name="Passarelli A.L."/>
            <person name="Rozas J."/>
            <person name="Schwartz L.M."/>
            <person name="Smith W."/>
            <person name="Southgate A."/>
            <person name="Vilcinskas A."/>
            <person name="Vogt R."/>
            <person name="Wang P."/>
            <person name="Werren J."/>
            <person name="Yu X.Q."/>
            <person name="Zhou J.J."/>
            <person name="Brown S.J."/>
            <person name="Scherer S.E."/>
            <person name="Richards S."/>
            <person name="Blissard G.W."/>
        </authorList>
    </citation>
    <scope>NUCLEOTIDE SEQUENCE</scope>
</reference>
<keyword evidence="2 6" id="KW-0645">Protease</keyword>
<organism evidence="7 8">
    <name type="scientific">Manduca sexta</name>
    <name type="common">Tobacco hawkmoth</name>
    <name type="synonym">Tobacco hornworm</name>
    <dbReference type="NCBI Taxonomy" id="7130"/>
    <lineage>
        <taxon>Eukaryota</taxon>
        <taxon>Metazoa</taxon>
        <taxon>Ecdysozoa</taxon>
        <taxon>Arthropoda</taxon>
        <taxon>Hexapoda</taxon>
        <taxon>Insecta</taxon>
        <taxon>Pterygota</taxon>
        <taxon>Neoptera</taxon>
        <taxon>Endopterygota</taxon>
        <taxon>Lepidoptera</taxon>
        <taxon>Glossata</taxon>
        <taxon>Ditrysia</taxon>
        <taxon>Bombycoidea</taxon>
        <taxon>Sphingidae</taxon>
        <taxon>Sphinginae</taxon>
        <taxon>Sphingini</taxon>
        <taxon>Manduca</taxon>
    </lineage>
</organism>
<keyword evidence="4 6" id="KW-0378">Hydrolase</keyword>
<dbReference type="GO" id="GO:0004185">
    <property type="term" value="F:serine-type carboxypeptidase activity"/>
    <property type="evidence" value="ECO:0007669"/>
    <property type="project" value="UniProtKB-UniRule"/>
</dbReference>
<dbReference type="PROSITE" id="PS00131">
    <property type="entry name" value="CARBOXYPEPT_SER_SER"/>
    <property type="match status" value="1"/>
</dbReference>
<dbReference type="InterPro" id="IPR001563">
    <property type="entry name" value="Peptidase_S10"/>
</dbReference>
<proteinExistence type="inferred from homology"/>
<sequence length="403" mass="45512">MFHKIGLFMVLSGITVVASSPALILTPLLTKGHVKEARKLAQVDSSLFLNVTSYSGFFTIDRRYNSNTFFWYFPVANKPVNDTPWIVWLQGGPGASSLAGLFDEMGPFEYDAATKKIKARQWSWAKNYSLLFIDNPVGAGFSFTNSKEGFVRDMDSCAGHLYDALRQFVAIFPELKKAPLYIAGESYAGRYLPALGLKIHQQDPLLGKLDVNLQGVIMGNPVLNRDSIANYSAVFQQWGLIDSQGAEAIKPLQDAYYDAIKKENDEKAFEFRNKLLDKLQDMTVQPQMFNILKDDLNGPLTSFIEFVTRPVVKEAIHVGNIEFTFSNGSVHEMLIPDFVSDVSSKVMTLLEHYKILIYCGQLDLTAPCVQNAQARRSHWQWSYREDFLKAPRKPWWYNNSVAG</sequence>
<dbReference type="PANTHER" id="PTHR11802">
    <property type="entry name" value="SERINE PROTEASE FAMILY S10 SERINE CARBOXYPEPTIDASE"/>
    <property type="match status" value="1"/>
</dbReference>
<accession>A0A922CLH2</accession>
<keyword evidence="5" id="KW-0325">Glycoprotein</keyword>
<comment type="caution">
    <text evidence="7">The sequence shown here is derived from an EMBL/GenBank/DDBJ whole genome shotgun (WGS) entry which is preliminary data.</text>
</comment>
<feature type="chain" id="PRO_5038155773" description="Carboxypeptidase" evidence="6">
    <location>
        <begin position="20"/>
        <end position="403"/>
    </location>
</feature>
<gene>
    <name evidence="7" type="ORF">O3G_MSEX006553</name>
</gene>
<evidence type="ECO:0000256" key="5">
    <source>
        <dbReference type="ARBA" id="ARBA00023180"/>
    </source>
</evidence>
<evidence type="ECO:0000256" key="1">
    <source>
        <dbReference type="ARBA" id="ARBA00022645"/>
    </source>
</evidence>
<keyword evidence="1 6" id="KW-0121">Carboxypeptidase</keyword>
<protein>
    <recommendedName>
        <fullName evidence="6">Carboxypeptidase</fullName>
        <ecNumber evidence="6">3.4.16.-</ecNumber>
    </recommendedName>
</protein>
<feature type="signal peptide" evidence="6">
    <location>
        <begin position="1"/>
        <end position="19"/>
    </location>
</feature>